<gene>
    <name evidence="1" type="ORF">NM208_g3486</name>
</gene>
<sequence length="508" mass="56334">MSSQQSFFSRDGHHWTPSGGLQAGLPSIGVIQPPSNKTTDKVHDVVIIGAGYTGLIAARDLGTAGHDVLLLEARDRVGGRTWTSSIEGYNFEMGGTWVHWHQPFVWRELSRYNLTSDLKVTPATGHGVDQAWIHRNEGDVVQMSREEESNTLNSAIKKFMDVDGKLGREVIPFPHNPNHNPIAATYDQMSFADRMAQVQHSLSPLEREMLESFLAINTGGTMENSSMFEMLRWWALCNYDMSWFNELVISYKLKDGQSDFARHAFDEAIATKRVTYQFDTPIAAIEDQGTHVLLTSRSGEQFKARRAISTIPLNVLTTINFSPPLLPGKKAAAEVGHVNHCTKVHAEVANPDLRTFSGTRHKSPLSMAYGDATTPAGNTSVVVFGPSSDGKPRLDAKANNGHDALEAVRAFAPDHFQDIKRLVFHDWNGDEFSKGTWTFFSPGIATKYLDALRERQGNILFASADWATGWRGFIDGAIEEGTRVAKELNEELRSSQKSTQTTRTASKI</sequence>
<comment type="caution">
    <text evidence="1">The sequence shown here is derived from an EMBL/GenBank/DDBJ whole genome shotgun (WGS) entry which is preliminary data.</text>
</comment>
<evidence type="ECO:0000313" key="2">
    <source>
        <dbReference type="Proteomes" id="UP001148629"/>
    </source>
</evidence>
<name>A0ACC1SNW0_9HYPO</name>
<accession>A0ACC1SNW0</accession>
<protein>
    <submittedName>
        <fullName evidence="1">Uncharacterized protein</fullName>
    </submittedName>
</protein>
<proteinExistence type="predicted"/>
<dbReference type="Proteomes" id="UP001148629">
    <property type="component" value="Unassembled WGS sequence"/>
</dbReference>
<dbReference type="EMBL" id="JANRMS010000236">
    <property type="protein sequence ID" value="KAJ3543614.1"/>
    <property type="molecule type" value="Genomic_DNA"/>
</dbReference>
<reference evidence="1" key="1">
    <citation type="submission" date="2022-08" db="EMBL/GenBank/DDBJ databases">
        <title>Genome Sequence of Fusarium decemcellulare.</title>
        <authorList>
            <person name="Buettner E."/>
        </authorList>
    </citation>
    <scope>NUCLEOTIDE SEQUENCE</scope>
    <source>
        <strain evidence="1">Babe19</strain>
    </source>
</reference>
<evidence type="ECO:0000313" key="1">
    <source>
        <dbReference type="EMBL" id="KAJ3543614.1"/>
    </source>
</evidence>
<keyword evidence="2" id="KW-1185">Reference proteome</keyword>
<organism evidence="1 2">
    <name type="scientific">Fusarium decemcellulare</name>
    <dbReference type="NCBI Taxonomy" id="57161"/>
    <lineage>
        <taxon>Eukaryota</taxon>
        <taxon>Fungi</taxon>
        <taxon>Dikarya</taxon>
        <taxon>Ascomycota</taxon>
        <taxon>Pezizomycotina</taxon>
        <taxon>Sordariomycetes</taxon>
        <taxon>Hypocreomycetidae</taxon>
        <taxon>Hypocreales</taxon>
        <taxon>Nectriaceae</taxon>
        <taxon>Fusarium</taxon>
        <taxon>Fusarium decemcellulare species complex</taxon>
    </lineage>
</organism>